<gene>
    <name evidence="2" type="ORF">OLEA9_A039216</name>
</gene>
<evidence type="ECO:0000313" key="3">
    <source>
        <dbReference type="Proteomes" id="UP000594638"/>
    </source>
</evidence>
<reference evidence="2 3" key="1">
    <citation type="submission" date="2019-12" db="EMBL/GenBank/DDBJ databases">
        <authorList>
            <person name="Alioto T."/>
            <person name="Alioto T."/>
            <person name="Gomez Garrido J."/>
        </authorList>
    </citation>
    <scope>NUCLEOTIDE SEQUENCE [LARGE SCALE GENOMIC DNA]</scope>
</reference>
<dbReference type="Proteomes" id="UP000594638">
    <property type="component" value="Unassembled WGS sequence"/>
</dbReference>
<dbReference type="EMBL" id="CACTIH010003904">
    <property type="protein sequence ID" value="CAA2987102.1"/>
    <property type="molecule type" value="Genomic_DNA"/>
</dbReference>
<dbReference type="OrthoDB" id="1916242at2759"/>
<name>A0A8S0S6L3_OLEEU</name>
<organism evidence="2 3">
    <name type="scientific">Olea europaea subsp. europaea</name>
    <dbReference type="NCBI Taxonomy" id="158383"/>
    <lineage>
        <taxon>Eukaryota</taxon>
        <taxon>Viridiplantae</taxon>
        <taxon>Streptophyta</taxon>
        <taxon>Embryophyta</taxon>
        <taxon>Tracheophyta</taxon>
        <taxon>Spermatophyta</taxon>
        <taxon>Magnoliopsida</taxon>
        <taxon>eudicotyledons</taxon>
        <taxon>Gunneridae</taxon>
        <taxon>Pentapetalae</taxon>
        <taxon>asterids</taxon>
        <taxon>lamiids</taxon>
        <taxon>Lamiales</taxon>
        <taxon>Oleaceae</taxon>
        <taxon>Oleeae</taxon>
        <taxon>Olea</taxon>
    </lineage>
</organism>
<keyword evidence="3" id="KW-1185">Reference proteome</keyword>
<accession>A0A8S0S6L3</accession>
<sequence length="92" mass="10500">MDSEGYCTDAIIERRRKERENLTNFSCISPRLILSRWISGESLRSSEKTGNREKKEKGRARFDVKSKNKAVKCSMKCHSSASSSSEEPGKFH</sequence>
<feature type="compositionally biased region" description="Basic and acidic residues" evidence="1">
    <location>
        <begin position="44"/>
        <end position="66"/>
    </location>
</feature>
<protein>
    <submittedName>
        <fullName evidence="2">Uncharacterized protein</fullName>
    </submittedName>
</protein>
<dbReference type="AlphaFoldDB" id="A0A8S0S6L3"/>
<proteinExistence type="predicted"/>
<dbReference type="Gramene" id="OE9A039216T1">
    <property type="protein sequence ID" value="OE9A039216C1"/>
    <property type="gene ID" value="OE9A039216"/>
</dbReference>
<evidence type="ECO:0000313" key="2">
    <source>
        <dbReference type="EMBL" id="CAA2987102.1"/>
    </source>
</evidence>
<evidence type="ECO:0000256" key="1">
    <source>
        <dbReference type="SAM" id="MobiDB-lite"/>
    </source>
</evidence>
<feature type="region of interest" description="Disordered" evidence="1">
    <location>
        <begin position="43"/>
        <end position="68"/>
    </location>
</feature>
<comment type="caution">
    <text evidence="2">The sequence shown here is derived from an EMBL/GenBank/DDBJ whole genome shotgun (WGS) entry which is preliminary data.</text>
</comment>